<dbReference type="Pfam" id="PF01981">
    <property type="entry name" value="PTH2"/>
    <property type="match status" value="1"/>
</dbReference>
<dbReference type="RefSeq" id="XP_022242519.1">
    <property type="nucleotide sequence ID" value="XM_022386811.1"/>
</dbReference>
<dbReference type="SUPFAM" id="SSF102462">
    <property type="entry name" value="Peptidyl-tRNA hydrolase II"/>
    <property type="match status" value="1"/>
</dbReference>
<evidence type="ECO:0000313" key="8">
    <source>
        <dbReference type="RefSeq" id="XP_022242518.1"/>
    </source>
</evidence>
<feature type="domain" description="UBA" evidence="5">
    <location>
        <begin position="26"/>
        <end position="67"/>
    </location>
</feature>
<gene>
    <name evidence="7 8 9" type="primary">LOC106460160</name>
</gene>
<evidence type="ECO:0000256" key="2">
    <source>
        <dbReference type="ARBA" id="ARBA00022801"/>
    </source>
</evidence>
<evidence type="ECO:0000256" key="4">
    <source>
        <dbReference type="SAM" id="MobiDB-lite"/>
    </source>
</evidence>
<evidence type="ECO:0000259" key="5">
    <source>
        <dbReference type="PROSITE" id="PS50030"/>
    </source>
</evidence>
<dbReference type="RefSeq" id="XP_013775301.1">
    <property type="nucleotide sequence ID" value="XM_013919847.2"/>
</dbReference>
<organism evidence="6 9">
    <name type="scientific">Limulus polyphemus</name>
    <name type="common">Atlantic horseshoe crab</name>
    <dbReference type="NCBI Taxonomy" id="6850"/>
    <lineage>
        <taxon>Eukaryota</taxon>
        <taxon>Metazoa</taxon>
        <taxon>Ecdysozoa</taxon>
        <taxon>Arthropoda</taxon>
        <taxon>Chelicerata</taxon>
        <taxon>Merostomata</taxon>
        <taxon>Xiphosura</taxon>
        <taxon>Limulidae</taxon>
        <taxon>Limulus</taxon>
    </lineage>
</organism>
<comment type="catalytic activity">
    <reaction evidence="3">
        <text>an N-acyl-L-alpha-aminoacyl-tRNA + H2O = an N-acyl-L-amino acid + a tRNA + H(+)</text>
        <dbReference type="Rhea" id="RHEA:54448"/>
        <dbReference type="Rhea" id="RHEA-COMP:10123"/>
        <dbReference type="Rhea" id="RHEA-COMP:13883"/>
        <dbReference type="ChEBI" id="CHEBI:15377"/>
        <dbReference type="ChEBI" id="CHEBI:15378"/>
        <dbReference type="ChEBI" id="CHEBI:59874"/>
        <dbReference type="ChEBI" id="CHEBI:78442"/>
        <dbReference type="ChEBI" id="CHEBI:138191"/>
        <dbReference type="EC" id="3.1.1.29"/>
    </reaction>
</comment>
<dbReference type="GO" id="GO:0016787">
    <property type="term" value="F:hydrolase activity"/>
    <property type="evidence" value="ECO:0007669"/>
    <property type="project" value="UniProtKB-KW"/>
</dbReference>
<evidence type="ECO:0000313" key="6">
    <source>
        <dbReference type="Proteomes" id="UP000694941"/>
    </source>
</evidence>
<keyword evidence="2 7" id="KW-0378">Hydrolase</keyword>
<sequence length="210" mass="22817">MAERREAGDGEENPSKSGVGGTRNWQPNEDYLKMLIGMGVSKNAAEKALFYTGNRSADLAAGWIFENQDADLETPLDAEADDLSDDDDDVADVFKMVLVVNISLEMGTGKTAAQAAHAAIGLHRLLLQDENKYGDMLLQWEEFGETKIVLGAETTEDLIELERRALSLGLPTYLVQDAGKTQIPEGSTTVLSIMGRVDLVDQVTGSLRLL</sequence>
<evidence type="ECO:0000256" key="3">
    <source>
        <dbReference type="ARBA" id="ARBA00048707"/>
    </source>
</evidence>
<dbReference type="InterPro" id="IPR009060">
    <property type="entry name" value="UBA-like_sf"/>
</dbReference>
<protein>
    <recommendedName>
        <fullName evidence="1">peptidyl-tRNA hydrolase</fullName>
        <ecNumber evidence="1">3.1.1.29</ecNumber>
    </recommendedName>
</protein>
<evidence type="ECO:0000256" key="1">
    <source>
        <dbReference type="ARBA" id="ARBA00013260"/>
    </source>
</evidence>
<dbReference type="EC" id="3.1.1.29" evidence="1"/>
<dbReference type="GeneID" id="106460160"/>
<reference evidence="7 8" key="1">
    <citation type="submission" date="2025-05" db="UniProtKB">
        <authorList>
            <consortium name="RefSeq"/>
        </authorList>
    </citation>
    <scope>IDENTIFICATION</scope>
    <source>
        <tissue evidence="7 8">Muscle</tissue>
    </source>
</reference>
<feature type="region of interest" description="Disordered" evidence="4">
    <location>
        <begin position="1"/>
        <end position="25"/>
    </location>
</feature>
<dbReference type="InterPro" id="IPR015940">
    <property type="entry name" value="UBA"/>
</dbReference>
<dbReference type="PANTHER" id="PTHR12649">
    <property type="entry name" value="PEPTIDYL-TRNA HYDROLASE 2"/>
    <property type="match status" value="1"/>
</dbReference>
<evidence type="ECO:0000313" key="9">
    <source>
        <dbReference type="RefSeq" id="XP_022242519.1"/>
    </source>
</evidence>
<name>A0ABM1SFW4_LIMPO</name>
<dbReference type="Gene3D" id="3.40.1490.10">
    <property type="entry name" value="Bit1"/>
    <property type="match status" value="1"/>
</dbReference>
<proteinExistence type="predicted"/>
<dbReference type="SUPFAM" id="SSF46934">
    <property type="entry name" value="UBA-like"/>
    <property type="match status" value="1"/>
</dbReference>
<dbReference type="RefSeq" id="XP_022242518.1">
    <property type="nucleotide sequence ID" value="XM_022386810.1"/>
</dbReference>
<dbReference type="PROSITE" id="PS50030">
    <property type="entry name" value="UBA"/>
    <property type="match status" value="1"/>
</dbReference>
<dbReference type="InterPro" id="IPR002833">
    <property type="entry name" value="PTH2"/>
</dbReference>
<dbReference type="Pfam" id="PF22562">
    <property type="entry name" value="UBA_7"/>
    <property type="match status" value="1"/>
</dbReference>
<dbReference type="Proteomes" id="UP000694941">
    <property type="component" value="Unplaced"/>
</dbReference>
<keyword evidence="6" id="KW-1185">Reference proteome</keyword>
<dbReference type="PANTHER" id="PTHR12649:SF29">
    <property type="entry name" value="AMINOACYL-TRNA HYDROLASE"/>
    <property type="match status" value="1"/>
</dbReference>
<accession>A0ABM1SFW4</accession>
<dbReference type="Gene3D" id="1.10.8.10">
    <property type="entry name" value="DNA helicase RuvA subunit, C-terminal domain"/>
    <property type="match status" value="1"/>
</dbReference>
<dbReference type="CDD" id="cd14296">
    <property type="entry name" value="UBA1_scUBP14_like"/>
    <property type="match status" value="1"/>
</dbReference>
<dbReference type="SMART" id="SM00165">
    <property type="entry name" value="UBA"/>
    <property type="match status" value="1"/>
</dbReference>
<evidence type="ECO:0000313" key="7">
    <source>
        <dbReference type="RefSeq" id="XP_013775301.1"/>
    </source>
</evidence>
<dbReference type="NCBIfam" id="TIGR00283">
    <property type="entry name" value="arch_pth2"/>
    <property type="match status" value="1"/>
</dbReference>
<dbReference type="InterPro" id="IPR023476">
    <property type="entry name" value="Pep_tRNA_hydro_II_dom_sf"/>
</dbReference>